<gene>
    <name evidence="2" type="ORF">E8E13_011346</name>
</gene>
<dbReference type="SUPFAM" id="SSF56112">
    <property type="entry name" value="Protein kinase-like (PK-like)"/>
    <property type="match status" value="1"/>
</dbReference>
<dbReference type="EMBL" id="SWKU01000002">
    <property type="protein sequence ID" value="KAF3009989.1"/>
    <property type="molecule type" value="Genomic_DNA"/>
</dbReference>
<dbReference type="Gene3D" id="1.10.510.10">
    <property type="entry name" value="Transferase(Phosphotransferase) domain 1"/>
    <property type="match status" value="1"/>
</dbReference>
<dbReference type="GO" id="GO:0005524">
    <property type="term" value="F:ATP binding"/>
    <property type="evidence" value="ECO:0007669"/>
    <property type="project" value="InterPro"/>
</dbReference>
<proteinExistence type="predicted"/>
<organism evidence="2 3">
    <name type="scientific">Curvularia kusanoi</name>
    <name type="common">Cochliobolus kusanoi</name>
    <dbReference type="NCBI Taxonomy" id="90978"/>
    <lineage>
        <taxon>Eukaryota</taxon>
        <taxon>Fungi</taxon>
        <taxon>Dikarya</taxon>
        <taxon>Ascomycota</taxon>
        <taxon>Pezizomycotina</taxon>
        <taxon>Dothideomycetes</taxon>
        <taxon>Pleosporomycetidae</taxon>
        <taxon>Pleosporales</taxon>
        <taxon>Pleosporineae</taxon>
        <taxon>Pleosporaceae</taxon>
        <taxon>Curvularia</taxon>
    </lineage>
</organism>
<reference evidence="2" key="1">
    <citation type="submission" date="2019-04" db="EMBL/GenBank/DDBJ databases">
        <title>Sequencing of skin fungus with MAO and IRED activity.</title>
        <authorList>
            <person name="Marsaioli A.J."/>
            <person name="Bonatto J.M.C."/>
            <person name="Reis Junior O."/>
        </authorList>
    </citation>
    <scope>NUCLEOTIDE SEQUENCE</scope>
    <source>
        <strain evidence="2">30M1</strain>
    </source>
</reference>
<keyword evidence="3" id="KW-1185">Reference proteome</keyword>
<evidence type="ECO:0000259" key="1">
    <source>
        <dbReference type="PROSITE" id="PS50011"/>
    </source>
</evidence>
<dbReference type="Gene3D" id="3.30.200.20">
    <property type="entry name" value="Phosphorylase Kinase, domain 1"/>
    <property type="match status" value="1"/>
</dbReference>
<dbReference type="PROSITE" id="PS50011">
    <property type="entry name" value="PROTEIN_KINASE_DOM"/>
    <property type="match status" value="1"/>
</dbReference>
<dbReference type="InterPro" id="IPR011009">
    <property type="entry name" value="Kinase-like_dom_sf"/>
</dbReference>
<feature type="domain" description="Protein kinase" evidence="1">
    <location>
        <begin position="9"/>
        <end position="311"/>
    </location>
</feature>
<accession>A0A9P4TP51</accession>
<dbReference type="OrthoDB" id="4062651at2759"/>
<dbReference type="InterPro" id="IPR000719">
    <property type="entry name" value="Prot_kinase_dom"/>
</dbReference>
<protein>
    <recommendedName>
        <fullName evidence="1">Protein kinase domain-containing protein</fullName>
    </recommendedName>
</protein>
<name>A0A9P4TP51_CURKU</name>
<dbReference type="GO" id="GO:0004672">
    <property type="term" value="F:protein kinase activity"/>
    <property type="evidence" value="ECO:0007669"/>
    <property type="project" value="InterPro"/>
</dbReference>
<dbReference type="Proteomes" id="UP000801428">
    <property type="component" value="Unassembled WGS sequence"/>
</dbReference>
<dbReference type="AlphaFoldDB" id="A0A9P4TP51"/>
<evidence type="ECO:0000313" key="3">
    <source>
        <dbReference type="Proteomes" id="UP000801428"/>
    </source>
</evidence>
<evidence type="ECO:0000313" key="2">
    <source>
        <dbReference type="EMBL" id="KAF3009989.1"/>
    </source>
</evidence>
<sequence length="311" mass="34722">MSPQVPKEFFRVRDAGGGGTSEVHLCLPVQQVKAFISRKETETTTASRNLLTLRSSLVAVKVADNSDDYTQKIFNTEYNALQAIKDSKPEDDSIHERFPRILYKGMMDKQDPSTGVTDSFDYLVLEAYNPPLSLRDIIAFPCIEVPVSLVYHVFLSLGSAVLYLRDKVRLSHGDIVSSNVIVCPCAGTTSGLPLVALIDFGRAEPLGKYWSSSDCCEVIQTVQVLLDVAKVRDDETWEEFTDMVRKEINKIAFEAENGFSGLWLLWKAIVENLDMGVEMDEITEVLWQVVKDEDMGVSDADLINAVEEHMG</sequence>
<comment type="caution">
    <text evidence="2">The sequence shown here is derived from an EMBL/GenBank/DDBJ whole genome shotgun (WGS) entry which is preliminary data.</text>
</comment>